<feature type="region of interest" description="Disordered" evidence="2">
    <location>
        <begin position="2378"/>
        <end position="2423"/>
    </location>
</feature>
<sequence length="2699" mass="314372">MLHLNSSCISNIEHIERALKRKDYEGIRTSAEIRSVFENLGEAFKTFSDSLKRIHSDGNAIIANIKKRHTDEGHSDRVYFADCFVNVVTLVQNLYEQNLSISKKIRNNILLELEKEEAERAQEISSIYEEADTGSTTALNGNGGREAQEDGLSTGERWEYQTGSASPHDLDSHDKGIIIHVDKAERSHKEDYNHNDEVLVDGIPLREIEIDLKRCLENEHFAKEYLNSAKYKKHFSELDKLNIKLDKEIDALKVILDKFGKNANKLLINKSKERINAIQIRKKNILEILYDNIKELRHNKRTMRCSIKDLEQYVQDNHCRRRKWQDKEGGGRGRGNQNGDATKEEASPHNLADQKGNKKTLHRLNLEKFEIREKHRIEKIYTSVRGFIKILAVEHIHMNTVLHKGACEISSYDSLIDYQMWLSLVLRKDVNIADLQQKIPKNDVLTEEEQFRLMPHRGDSPTAGAVHHTSEKKRKTKEQNFQSGELICSESSSPGAKAERKKQKDLDLKQGGEAKKEQALRQPRGGDRAASPRDGQFPEQFYIPMIIERRSTYRSEEDSRPSGEEARGKEEKGNQANGKPARGNRKTRQALVNPFVGEKNEAACLSGKPPPREEKDIFSFLINRQKECEKYMLQFNRVDILSTMLSGRTKDKRRWYDQNFFQGYFFEEGHPFYPFRIPPNINHFSTFEKWGLSASSARVPLFEEEHEEEEGEGMTEYEYKLLAYESLLLVYYSLSTQLNGYFLFDMSKRDKLNKEVYNQFCQRCYPMLETIQGGKKQTRTNAEEAKEEEEKERYKSTPPPGSDRRYTLNDHLKYVDDIYHVKLQNLLLVKRIISIFRIKLNLNSRANDLVTLLTIPSHDTNWGHTYTFHVLDVRFRIIRIMDSLNFNHVFHANTGKQRKKTDSTREPHYSEESTIYTSWLRRQLQLLHISVYLKFSKFVKFVPFFESHSDGHFKDVIDQFENEGEYFSYLSRGSGDKPFVSYLRNVQRRIEKLHWFVLHHGGTTKGVTPAQRKQKKPQQGKTDENKTDENKTDENKTDENKTDQNKTDGHKSHDERNDKPNFTNFTTFKSLRRDEQIIFLCNLLLKNLIKSFRLIYLLKSLVREDKWNAGVCDEKKKLANLVKYFTKIEYYDYEVRKIVLYNWEGGHDHPYQDQLQSKHPRSESEGEHKGECSPTWDGQNIDHDELYKDIFMKEFSKLVKTGSTRGIHSSRAVQGKTPPNETGLTRREKTIRSKIFYKLNIETILCSSWFIDRSLLHFFLYYYISCVIGTGEQTNMYADMPYLMQGIMLVVYYLQAGNDLALKGKTQGFNDGVEPTPIPISTFILYLGIHLFYSFFDKNFLTVCPNEDDGRVKLFLRTKLETHNDEKESKSNQMENYFPGITPAPRKSQIITVQNASQFYFVVKNFESVLSYRTVNEMDMGNGQKGTLGAGKSGIHTGAEKSDGENSDADLLAAMAELYADDSSGQDAKEEPNQMTKSSKKKYLFCATVPKDHDKLENPNSEDNLLQKKKLEKKHQNELIYLKRYSNILLHFNYNHLENLISPYVPNVLSLYGKDELYSKDHFFFDWYMKNDDSMEVHLGGREEKSRQVRFGSPLEGEESKREDSIQIECPGGHRSARNPRGSNTTSPPYDKQNGLMRTNEEVEKSQKWDAPTSSTTLLIRYRTNQKGYANFSLVNLSRIEKVMTDILLMRMISCDFRDHFILLLCNYRRFIDMYSLPYVLDVFVMLHRFFTINDNSSEEKSNRIKYYLHGLGTSPMHHRRLRGRQERNRTLFERCCNVVVHDLDDKEWHSRNRSDGTSHSFTSEEVIKGKRRERSSLTHGEISSAHELSSFFKFFIFNTVKNIFFNIVCIVREDIEASEMLKKGQDDPSESGEAVLESTGEAADGLFLRTQRDSSEEDASESGRGGRSSSGSDDDPGSDASLLNCTTAPPVIQNPLTNQYVDIINKYINEVVAEILFFSNIWKEYLSPKEHPLMVLFAANRTLYYEVSKFIGINKDNNEVLFSQALSIVVSLYNFNLLIKEIVLQSDTYERYQCLVNEKPLDDRVAIGGSLSMENSPDGGFSPVAEDAHRTSSPRRKMQSKIAKYYETRNSLKGSGEEEQKRTGQKKQNQEQQTRQNHTDDTHDRFINLSLIISNANDPCMVKLMFKLEKIFIQIMDHKLEHNKNLLSVCLEKEKLIPLNSPEVMYNSTSVDIFSIIWSILDVLFEYKCPVEWIITPFVQFLHTFINDYCENYKKKYTSFIISVMNQYADKYFQDLLNLTEQQKIQWDKFSRSNIRRNRKEGNKEDDEVGGSIFKHNELDMLDHAEEEEQDDLVLYNENIQNEFNDMNEVTERIKHRKRKKNVLYKLFDYDELDVNAIKNKVGELLEDINDLSVKVSPFQSNSPSKATREVSEREEGPTGTTHLNPPNEETNGVPPSEEKKPGAYMSDDLVNILDEINHLFDNSDMSTSMVITWNLFFFQEQVALIRNKFEKYILDYISARTQNVDKLSRIFGKHVTFNITLPMLQKNMYTKTILDILNTSISNIRDTLKNTLYFIFKVLSIRIVCYEFQQELFFNMYEEPFDRNNIQAIVRMFPNTVEKFILQIPESFRKNILTVFIELFIKMWILVVVEKGFSNYIFNDNDIHLMKRDNQCIRKYMQQRGIQLSHLFLTKKYDVTEYIDTFFDSLYGDRHLFAKILSEQKERRSKNIMSSAYNKGM</sequence>
<feature type="region of interest" description="Disordered" evidence="2">
    <location>
        <begin position="321"/>
        <end position="357"/>
    </location>
</feature>
<proteinExistence type="predicted"/>
<feature type="compositionally biased region" description="Basic and acidic residues" evidence="2">
    <location>
        <begin position="502"/>
        <end position="531"/>
    </location>
</feature>
<dbReference type="VEuPathDB" id="PlasmoDB:C922_01984"/>
<feature type="compositionally biased region" description="Basic and acidic residues" evidence="2">
    <location>
        <begin position="547"/>
        <end position="573"/>
    </location>
</feature>
<gene>
    <name evidence="3" type="ORF">C922_01984</name>
</gene>
<evidence type="ECO:0000313" key="4">
    <source>
        <dbReference type="Proteomes" id="UP000030640"/>
    </source>
</evidence>
<feature type="compositionally biased region" description="Basic and acidic residues" evidence="2">
    <location>
        <begin position="1639"/>
        <end position="1648"/>
    </location>
</feature>
<reference evidence="3 4" key="1">
    <citation type="submission" date="2013-02" db="EMBL/GenBank/DDBJ databases">
        <title>The Genome Sequence of Plasmodium inui San Antonio 1.</title>
        <authorList>
            <consortium name="The Broad Institute Genome Sequencing Platform"/>
            <consortium name="The Broad Institute Genome Sequencing Center for Infectious Disease"/>
            <person name="Neafsey D."/>
            <person name="Cheeseman I."/>
            <person name="Volkman S."/>
            <person name="Adams J."/>
            <person name="Walker B."/>
            <person name="Young S.K."/>
            <person name="Zeng Q."/>
            <person name="Gargeya S."/>
            <person name="Fitzgerald M."/>
            <person name="Haas B."/>
            <person name="Abouelleil A."/>
            <person name="Alvarado L."/>
            <person name="Arachchi H.M."/>
            <person name="Berlin A.M."/>
            <person name="Chapman S.B."/>
            <person name="Dewar J."/>
            <person name="Goldberg J."/>
            <person name="Griggs A."/>
            <person name="Gujja S."/>
            <person name="Hansen M."/>
            <person name="Howarth C."/>
            <person name="Imamovic A."/>
            <person name="Larimer J."/>
            <person name="McCowan C."/>
            <person name="Murphy C."/>
            <person name="Neiman D."/>
            <person name="Pearson M."/>
            <person name="Priest M."/>
            <person name="Roberts A."/>
            <person name="Saif S."/>
            <person name="Shea T."/>
            <person name="Sisk P."/>
            <person name="Sykes S."/>
            <person name="Wortman J."/>
            <person name="Nusbaum C."/>
            <person name="Birren B."/>
        </authorList>
    </citation>
    <scope>NUCLEOTIDE SEQUENCE [LARGE SCALE GENOMIC DNA]</scope>
    <source>
        <strain evidence="3 4">San Antonio 1</strain>
    </source>
</reference>
<dbReference type="PANTHER" id="PTHR36812">
    <property type="entry name" value="NEUROFILAMENT TRIPLET M PROTEIN-LIKE PROTEIN"/>
    <property type="match status" value="1"/>
</dbReference>
<feature type="coiled-coil region" evidence="1">
    <location>
        <begin position="101"/>
        <end position="131"/>
    </location>
</feature>
<feature type="region of interest" description="Disordered" evidence="2">
    <location>
        <begin position="1004"/>
        <end position="1063"/>
    </location>
</feature>
<name>W7A7Z5_9APIC</name>
<feature type="compositionally biased region" description="Polar residues" evidence="2">
    <location>
        <begin position="479"/>
        <end position="494"/>
    </location>
</feature>
<dbReference type="GeneID" id="20037258"/>
<feature type="compositionally biased region" description="Low complexity" evidence="2">
    <location>
        <begin position="2107"/>
        <end position="2117"/>
    </location>
</feature>
<feature type="region of interest" description="Disordered" evidence="2">
    <location>
        <begin position="1790"/>
        <end position="1817"/>
    </location>
</feature>
<protein>
    <submittedName>
        <fullName evidence="3">Uncharacterized protein</fullName>
    </submittedName>
</protein>
<accession>W7A7Z5</accession>
<evidence type="ECO:0000256" key="2">
    <source>
        <dbReference type="SAM" id="MobiDB-lite"/>
    </source>
</evidence>
<dbReference type="RefSeq" id="XP_008815805.1">
    <property type="nucleotide sequence ID" value="XM_008817583.1"/>
</dbReference>
<organism evidence="3 4">
    <name type="scientific">Plasmodium inui San Antonio 1</name>
    <dbReference type="NCBI Taxonomy" id="1237626"/>
    <lineage>
        <taxon>Eukaryota</taxon>
        <taxon>Sar</taxon>
        <taxon>Alveolata</taxon>
        <taxon>Apicomplexa</taxon>
        <taxon>Aconoidasida</taxon>
        <taxon>Haemosporida</taxon>
        <taxon>Plasmodiidae</taxon>
        <taxon>Plasmodium</taxon>
        <taxon>Plasmodium (Plasmodium)</taxon>
    </lineage>
</organism>
<feature type="compositionally biased region" description="Gly residues" evidence="2">
    <location>
        <begin position="1423"/>
        <end position="1432"/>
    </location>
</feature>
<feature type="compositionally biased region" description="Basic and acidic residues" evidence="2">
    <location>
        <begin position="1021"/>
        <end position="1059"/>
    </location>
</feature>
<feature type="region of interest" description="Disordered" evidence="2">
    <location>
        <begin position="775"/>
        <end position="805"/>
    </location>
</feature>
<feature type="region of interest" description="Disordered" evidence="2">
    <location>
        <begin position="1580"/>
        <end position="1649"/>
    </location>
</feature>
<dbReference type="PANTHER" id="PTHR36812:SF9">
    <property type="entry name" value="MYB-LIKE PROTEIN X ISOFORM X1"/>
    <property type="match status" value="1"/>
</dbReference>
<feature type="region of interest" description="Disordered" evidence="2">
    <location>
        <begin position="1422"/>
        <end position="1445"/>
    </location>
</feature>
<feature type="region of interest" description="Disordered" evidence="2">
    <location>
        <begin position="134"/>
        <end position="154"/>
    </location>
</feature>
<evidence type="ECO:0000256" key="1">
    <source>
        <dbReference type="SAM" id="Coils"/>
    </source>
</evidence>
<feature type="compositionally biased region" description="Basic and acidic residues" evidence="2">
    <location>
        <begin position="2388"/>
        <end position="2398"/>
    </location>
</feature>
<keyword evidence="4" id="KW-1185">Reference proteome</keyword>
<dbReference type="EMBL" id="KI965465">
    <property type="protein sequence ID" value="EUD67795.1"/>
    <property type="molecule type" value="Genomic_DNA"/>
</dbReference>
<evidence type="ECO:0000313" key="3">
    <source>
        <dbReference type="EMBL" id="EUD67795.1"/>
    </source>
</evidence>
<feature type="region of interest" description="Disordered" evidence="2">
    <location>
        <begin position="2049"/>
        <end position="2121"/>
    </location>
</feature>
<feature type="region of interest" description="Disordered" evidence="2">
    <location>
        <begin position="1887"/>
        <end position="1921"/>
    </location>
</feature>
<feature type="region of interest" description="Disordered" evidence="2">
    <location>
        <begin position="454"/>
        <end position="589"/>
    </location>
</feature>
<dbReference type="Proteomes" id="UP000030640">
    <property type="component" value="Unassembled WGS sequence"/>
</dbReference>
<keyword evidence="1" id="KW-0175">Coiled coil</keyword>
<dbReference type="OrthoDB" id="377692at2759"/>
<feature type="compositionally biased region" description="Polar residues" evidence="2">
    <location>
        <begin position="2400"/>
        <end position="2412"/>
    </location>
</feature>
<feature type="region of interest" description="Disordered" evidence="2">
    <location>
        <begin position="1151"/>
        <end position="1177"/>
    </location>
</feature>
<feature type="compositionally biased region" description="Basic and acidic residues" evidence="2">
    <location>
        <begin position="1160"/>
        <end position="1171"/>
    </location>
</feature>